<organism evidence="1">
    <name type="scientific">Anguilla anguilla</name>
    <name type="common">European freshwater eel</name>
    <name type="synonym">Muraena anguilla</name>
    <dbReference type="NCBI Taxonomy" id="7936"/>
    <lineage>
        <taxon>Eukaryota</taxon>
        <taxon>Metazoa</taxon>
        <taxon>Chordata</taxon>
        <taxon>Craniata</taxon>
        <taxon>Vertebrata</taxon>
        <taxon>Euteleostomi</taxon>
        <taxon>Actinopterygii</taxon>
        <taxon>Neopterygii</taxon>
        <taxon>Teleostei</taxon>
        <taxon>Anguilliformes</taxon>
        <taxon>Anguillidae</taxon>
        <taxon>Anguilla</taxon>
    </lineage>
</organism>
<reference evidence="1" key="1">
    <citation type="submission" date="2014-11" db="EMBL/GenBank/DDBJ databases">
        <authorList>
            <person name="Amaro Gonzalez C."/>
        </authorList>
    </citation>
    <scope>NUCLEOTIDE SEQUENCE</scope>
</reference>
<proteinExistence type="predicted"/>
<protein>
    <submittedName>
        <fullName evidence="1">Uncharacterized protein</fullName>
    </submittedName>
</protein>
<reference evidence="1" key="2">
    <citation type="journal article" date="2015" name="Fish Shellfish Immunol.">
        <title>Early steps in the European eel (Anguilla anguilla)-Vibrio vulnificus interaction in the gills: Role of the RtxA13 toxin.</title>
        <authorList>
            <person name="Callol A."/>
            <person name="Pajuelo D."/>
            <person name="Ebbesson L."/>
            <person name="Teles M."/>
            <person name="MacKenzie S."/>
            <person name="Amaro C."/>
        </authorList>
    </citation>
    <scope>NUCLEOTIDE SEQUENCE</scope>
</reference>
<dbReference type="EMBL" id="GBXM01036523">
    <property type="protein sequence ID" value="JAH72054.1"/>
    <property type="molecule type" value="Transcribed_RNA"/>
</dbReference>
<sequence>MSEWPGSTGTFSFLDKESVSSRARACVSVCCVCVCARVCCVSVCVHVVCQYVLYVCVCVYAVSSNIDPANTV</sequence>
<evidence type="ECO:0000313" key="1">
    <source>
        <dbReference type="EMBL" id="JAH72054.1"/>
    </source>
</evidence>
<name>A0A0E9V1P2_ANGAN</name>
<dbReference type="AlphaFoldDB" id="A0A0E9V1P2"/>
<accession>A0A0E9V1P2</accession>